<feature type="binding site" evidence="3">
    <location>
        <begin position="195"/>
        <end position="196"/>
    </location>
    <ligand>
        <name>substrate</name>
    </ligand>
</feature>
<dbReference type="PANTHER" id="PTHR31689:SF0">
    <property type="entry name" value="DIAMINOPIMELATE EPIMERASE"/>
    <property type="match status" value="1"/>
</dbReference>
<reference evidence="5" key="1">
    <citation type="journal article" date="2014" name="Int. J. Syst. Evol. Microbiol.">
        <title>Complete genome sequence of Corynebacterium casei LMG S-19264T (=DSM 44701T), isolated from a smear-ripened cheese.</title>
        <authorList>
            <consortium name="US DOE Joint Genome Institute (JGI-PGF)"/>
            <person name="Walter F."/>
            <person name="Albersmeier A."/>
            <person name="Kalinowski J."/>
            <person name="Ruckert C."/>
        </authorList>
    </citation>
    <scope>NUCLEOTIDE SEQUENCE</scope>
    <source>
        <strain evidence="5">JCM 3302</strain>
    </source>
</reference>
<keyword evidence="3" id="KW-0457">Lysine biosynthesis</keyword>
<dbReference type="GO" id="GO:0008837">
    <property type="term" value="F:diaminopimelate epimerase activity"/>
    <property type="evidence" value="ECO:0007669"/>
    <property type="project" value="UniProtKB-UniRule"/>
</dbReference>
<dbReference type="Pfam" id="PF01678">
    <property type="entry name" value="DAP_epimerase"/>
    <property type="match status" value="1"/>
</dbReference>
<evidence type="ECO:0000313" key="5">
    <source>
        <dbReference type="EMBL" id="GHF15309.1"/>
    </source>
</evidence>
<protein>
    <recommendedName>
        <fullName evidence="3 4">Diaminopimelate epimerase</fullName>
        <shortName evidence="3">DAP epimerase</shortName>
        <ecNumber evidence="3 4">5.1.1.7</ecNumber>
    </recommendedName>
    <alternativeName>
        <fullName evidence="3">PLP-independent amino acid racemase</fullName>
    </alternativeName>
</protein>
<dbReference type="InterPro" id="IPR001653">
    <property type="entry name" value="DAP_epimerase_DapF"/>
</dbReference>
<dbReference type="SUPFAM" id="SSF54506">
    <property type="entry name" value="Diaminopimelate epimerase-like"/>
    <property type="match status" value="2"/>
</dbReference>
<dbReference type="HAMAP" id="MF_00197">
    <property type="entry name" value="DAP_epimerase"/>
    <property type="match status" value="1"/>
</dbReference>
<comment type="similarity">
    <text evidence="1 3">Belongs to the diaminopimelate epimerase family.</text>
</comment>
<comment type="catalytic activity">
    <reaction evidence="3">
        <text>(2S,6S)-2,6-diaminopimelate = meso-2,6-diaminopimelate</text>
        <dbReference type="Rhea" id="RHEA:15393"/>
        <dbReference type="ChEBI" id="CHEBI:57609"/>
        <dbReference type="ChEBI" id="CHEBI:57791"/>
        <dbReference type="EC" id="5.1.1.7"/>
    </reaction>
</comment>
<evidence type="ECO:0000256" key="4">
    <source>
        <dbReference type="NCBIfam" id="TIGR00652"/>
    </source>
</evidence>
<gene>
    <name evidence="3 5" type="primary">dapF</name>
    <name evidence="5" type="ORF">GCM10014715_83280</name>
</gene>
<comment type="function">
    <text evidence="3">Catalyzes the stereoinversion of LL-2,6-diaminopimelate (L,L-DAP) to meso-diaminopimelate (meso-DAP), a precursor of L-lysine and an essential component of the bacterial peptidoglycan.</text>
</comment>
<comment type="caution">
    <text evidence="5">The sequence shown here is derived from an EMBL/GenBank/DDBJ whole genome shotgun (WGS) entry which is preliminary data.</text>
</comment>
<feature type="binding site" evidence="3">
    <location>
        <position position="65"/>
    </location>
    <ligand>
        <name>substrate</name>
    </ligand>
</feature>
<evidence type="ECO:0000256" key="3">
    <source>
        <dbReference type="HAMAP-Rule" id="MF_00197"/>
    </source>
</evidence>
<dbReference type="EMBL" id="BNBC01000070">
    <property type="protein sequence ID" value="GHF15309.1"/>
    <property type="molecule type" value="Genomic_DNA"/>
</dbReference>
<evidence type="ECO:0000313" key="6">
    <source>
        <dbReference type="Proteomes" id="UP000641386"/>
    </source>
</evidence>
<name>A0A919ALF9_9ACTN</name>
<dbReference type="PANTHER" id="PTHR31689">
    <property type="entry name" value="DIAMINOPIMELATE EPIMERASE, CHLOROPLASTIC"/>
    <property type="match status" value="1"/>
</dbReference>
<sequence length="266" mass="28322">MRVRFRKVHGAGNDFVLIIGAADERDWRAWGPRLCARCTGVGADGLVVSSAIRKDSAVLDVLCVNADGSVATLCANALRCVAWCASRDHGWTTMRLVMSGVPHDAVVDGTHVRVTVEAGEVYSERVTETWPGGTVRFDAVHVGAEHLVALVDDVDQLDVESLVNLVRDRGPAAADANVSVFQLLGPQELTIRTYERGAEGEALSCASGAVAAAVAAARRGLVDVARQVRVHNRAGTPLTVIEHAERPSYWVGGPVTHVFDGELEVA</sequence>
<dbReference type="EC" id="5.1.1.7" evidence="3 4"/>
<keyword evidence="3" id="KW-0028">Amino-acid biosynthesis</keyword>
<dbReference type="NCBIfam" id="TIGR00652">
    <property type="entry name" value="DapF"/>
    <property type="match status" value="1"/>
</dbReference>
<feature type="binding site" evidence="3">
    <location>
        <position position="13"/>
    </location>
    <ligand>
        <name>substrate</name>
    </ligand>
</feature>
<feature type="site" description="Could be important to modulate the pK values of the two catalytic cysteine residues" evidence="3">
    <location>
        <position position="146"/>
    </location>
</feature>
<comment type="caution">
    <text evidence="3">Lacks conserved residue(s) required for the propagation of feature annotation.</text>
</comment>
<keyword evidence="2 3" id="KW-0413">Isomerase</keyword>
<dbReference type="GO" id="GO:0009089">
    <property type="term" value="P:lysine biosynthetic process via diaminopimelate"/>
    <property type="evidence" value="ECO:0007669"/>
    <property type="project" value="UniProtKB-UniRule"/>
</dbReference>
<organism evidence="5 6">
    <name type="scientific">Streptomyces spiralis</name>
    <dbReference type="NCBI Taxonomy" id="66376"/>
    <lineage>
        <taxon>Bacteria</taxon>
        <taxon>Bacillati</taxon>
        <taxon>Actinomycetota</taxon>
        <taxon>Actinomycetes</taxon>
        <taxon>Kitasatosporales</taxon>
        <taxon>Streptomycetaceae</taxon>
        <taxon>Streptomyces</taxon>
    </lineage>
</organism>
<accession>A0A919ALF9</accession>
<feature type="active site" description="Proton acceptor" evidence="3">
    <location>
        <position position="205"/>
    </location>
</feature>
<dbReference type="GO" id="GO:0005829">
    <property type="term" value="C:cytosol"/>
    <property type="evidence" value="ECO:0007669"/>
    <property type="project" value="TreeGrafter"/>
</dbReference>
<feature type="active site" description="Proton donor" evidence="3">
    <location>
        <position position="74"/>
    </location>
</feature>
<dbReference type="Proteomes" id="UP000641386">
    <property type="component" value="Unassembled WGS sequence"/>
</dbReference>
<comment type="pathway">
    <text evidence="3">Amino-acid biosynthesis; L-lysine biosynthesis via DAP pathway; DL-2,6-diaminopimelate from LL-2,6-diaminopimelate: step 1/1.</text>
</comment>
<comment type="subcellular location">
    <subcellularLocation>
        <location evidence="3">Cytoplasm</location>
    </subcellularLocation>
</comment>
<proteinExistence type="inferred from homology"/>
<feature type="site" description="Could be important to modulate the pK values of the two catalytic cysteine residues" evidence="3">
    <location>
        <position position="195"/>
    </location>
</feature>
<feature type="binding site" evidence="3">
    <location>
        <position position="177"/>
    </location>
    <ligand>
        <name>substrate</name>
    </ligand>
</feature>
<keyword evidence="6" id="KW-1185">Reference proteome</keyword>
<comment type="subunit">
    <text evidence="3">Homodimer.</text>
</comment>
<dbReference type="RefSeq" id="WP_308438629.1">
    <property type="nucleotide sequence ID" value="NZ_BNBC01000070.1"/>
</dbReference>
<evidence type="ECO:0000256" key="1">
    <source>
        <dbReference type="ARBA" id="ARBA00010219"/>
    </source>
</evidence>
<reference evidence="5" key="2">
    <citation type="submission" date="2020-09" db="EMBL/GenBank/DDBJ databases">
        <authorList>
            <person name="Sun Q."/>
            <person name="Ohkuma M."/>
        </authorList>
    </citation>
    <scope>NUCLEOTIDE SEQUENCE</scope>
    <source>
        <strain evidence="5">JCM 3302</strain>
    </source>
</reference>
<keyword evidence="3" id="KW-0963">Cytoplasm</keyword>
<dbReference type="AlphaFoldDB" id="A0A919ALF9"/>
<evidence type="ECO:0000256" key="2">
    <source>
        <dbReference type="ARBA" id="ARBA00023235"/>
    </source>
</evidence>
<dbReference type="Gene3D" id="3.10.310.10">
    <property type="entry name" value="Diaminopimelate Epimerase, Chain A, domain 1"/>
    <property type="match status" value="2"/>
</dbReference>